<evidence type="ECO:0000313" key="3">
    <source>
        <dbReference type="Proteomes" id="UP000606463"/>
    </source>
</evidence>
<dbReference type="InterPro" id="IPR029062">
    <property type="entry name" value="Class_I_gatase-like"/>
</dbReference>
<dbReference type="SUPFAM" id="SSF52317">
    <property type="entry name" value="Class I glutamine amidotransferase-like"/>
    <property type="match status" value="1"/>
</dbReference>
<evidence type="ECO:0000313" key="2">
    <source>
        <dbReference type="EMBL" id="HIP98260.1"/>
    </source>
</evidence>
<evidence type="ECO:0000259" key="1">
    <source>
        <dbReference type="Pfam" id="PF23355"/>
    </source>
</evidence>
<dbReference type="EMBL" id="DQVE01000029">
    <property type="protein sequence ID" value="HIP98260.1"/>
    <property type="molecule type" value="Genomic_DNA"/>
</dbReference>
<protein>
    <recommendedName>
        <fullName evidence="1">IFT52 GIFT domain-containing protein</fullName>
    </recommendedName>
</protein>
<reference evidence="2" key="1">
    <citation type="journal article" date="2020" name="ISME J.">
        <title>Gammaproteobacteria mediating utilization of methyl-, sulfur- and petroleum organic compounds in deep ocean hydrothermal plumes.</title>
        <authorList>
            <person name="Zhou Z."/>
            <person name="Liu Y."/>
            <person name="Pan J."/>
            <person name="Cron B.R."/>
            <person name="Toner B.M."/>
            <person name="Anantharaman K."/>
            <person name="Breier J.A."/>
            <person name="Dick G.J."/>
            <person name="Li M."/>
        </authorList>
    </citation>
    <scope>NUCLEOTIDE SEQUENCE</scope>
    <source>
        <strain evidence="2">SZUA-1501</strain>
    </source>
</reference>
<gene>
    <name evidence="2" type="ORF">EYH37_02680</name>
</gene>
<name>A0A9D1CEV3_AQUAO</name>
<proteinExistence type="predicted"/>
<feature type="domain" description="IFT52 GIFT" evidence="1">
    <location>
        <begin position="40"/>
        <end position="110"/>
    </location>
</feature>
<organism evidence="2 3">
    <name type="scientific">Aquifex aeolicus</name>
    <dbReference type="NCBI Taxonomy" id="63363"/>
    <lineage>
        <taxon>Bacteria</taxon>
        <taxon>Pseudomonadati</taxon>
        <taxon>Aquificota</taxon>
        <taxon>Aquificia</taxon>
        <taxon>Aquificales</taxon>
        <taxon>Aquificaceae</taxon>
        <taxon>Aquifex</taxon>
    </lineage>
</organism>
<dbReference type="Gene3D" id="3.40.50.880">
    <property type="match status" value="1"/>
</dbReference>
<dbReference type="Pfam" id="PF23355">
    <property type="entry name" value="IFT52_GIFT"/>
    <property type="match status" value="1"/>
</dbReference>
<dbReference type="AlphaFoldDB" id="A0A9D1CEV3"/>
<comment type="caution">
    <text evidence="2">The sequence shown here is derived from an EMBL/GenBank/DDBJ whole genome shotgun (WGS) entry which is preliminary data.</text>
</comment>
<sequence length="214" mass="24577">MTKVAWDYTHQEFTITDYYYFSILQKVCKENGIEVDEVTDWSKLKKYDVIVFNYPEQPFTKKEVEEVKKLVEEGKRVLILGYYKNEDNIADTINTLATAFGLKMNPDEVTDEKNNHKGDGYFVVTSKVYKYNDGVEKLMLACTPSVTLEGENTEVVIEGEETAKSNKGYKCVLGAVYKHPSGGEFIVIGTCVFWDNYSIELYNNKEFAINLLKK</sequence>
<dbReference type="InterPro" id="IPR055458">
    <property type="entry name" value="IFT52_GIFT"/>
</dbReference>
<accession>A0A9D1CEV3</accession>
<dbReference type="Proteomes" id="UP000606463">
    <property type="component" value="Unassembled WGS sequence"/>
</dbReference>